<feature type="transmembrane region" description="Helical" evidence="7">
    <location>
        <begin position="186"/>
        <end position="208"/>
    </location>
</feature>
<evidence type="ECO:0000256" key="4">
    <source>
        <dbReference type="ARBA" id="ARBA00022692"/>
    </source>
</evidence>
<dbReference type="RefSeq" id="WP_158446283.1">
    <property type="nucleotide sequence ID" value="NZ_JAOAOS010000024.1"/>
</dbReference>
<evidence type="ECO:0000256" key="1">
    <source>
        <dbReference type="ARBA" id="ARBA00004651"/>
    </source>
</evidence>
<dbReference type="Gene3D" id="1.10.3720.10">
    <property type="entry name" value="MetI-like"/>
    <property type="match status" value="1"/>
</dbReference>
<dbReference type="PANTHER" id="PTHR43163">
    <property type="entry name" value="DIPEPTIDE TRANSPORT SYSTEM PERMEASE PROTEIN DPPB-RELATED"/>
    <property type="match status" value="1"/>
</dbReference>
<keyword evidence="5 7" id="KW-1133">Transmembrane helix</keyword>
<evidence type="ECO:0000256" key="3">
    <source>
        <dbReference type="ARBA" id="ARBA00022475"/>
    </source>
</evidence>
<evidence type="ECO:0000313" key="10">
    <source>
        <dbReference type="Proteomes" id="UP001595976"/>
    </source>
</evidence>
<feature type="transmembrane region" description="Helical" evidence="7">
    <location>
        <begin position="12"/>
        <end position="30"/>
    </location>
</feature>
<dbReference type="Proteomes" id="UP001595976">
    <property type="component" value="Unassembled WGS sequence"/>
</dbReference>
<evidence type="ECO:0000256" key="6">
    <source>
        <dbReference type="ARBA" id="ARBA00023136"/>
    </source>
</evidence>
<dbReference type="Pfam" id="PF00528">
    <property type="entry name" value="BPD_transp_1"/>
    <property type="match status" value="1"/>
</dbReference>
<evidence type="ECO:0000256" key="5">
    <source>
        <dbReference type="ARBA" id="ARBA00022989"/>
    </source>
</evidence>
<dbReference type="InterPro" id="IPR000515">
    <property type="entry name" value="MetI-like"/>
</dbReference>
<keyword evidence="10" id="KW-1185">Reference proteome</keyword>
<evidence type="ECO:0000313" key="9">
    <source>
        <dbReference type="EMBL" id="MFC5295807.1"/>
    </source>
</evidence>
<dbReference type="InterPro" id="IPR045621">
    <property type="entry name" value="BPD_transp_1_N"/>
</dbReference>
<dbReference type="CDD" id="cd06261">
    <property type="entry name" value="TM_PBP2"/>
    <property type="match status" value="1"/>
</dbReference>
<feature type="domain" description="ABC transmembrane type-1" evidence="8">
    <location>
        <begin position="95"/>
        <end position="309"/>
    </location>
</feature>
<dbReference type="InterPro" id="IPR035906">
    <property type="entry name" value="MetI-like_sf"/>
</dbReference>
<evidence type="ECO:0000256" key="7">
    <source>
        <dbReference type="RuleBase" id="RU363032"/>
    </source>
</evidence>
<sequence length="323" mass="36079">MVGYLLHRFWHMVLTLFAMATLMFFLFRLLPGDPTATVISPSLYPKAQEAMRQQFGLDRPLFEQYLLYLRNLCVLDFGFSFQTNRPVFEMIQGRLLNTILLILPSMLAAYLLGAIIGAVAAWRRGGTTEVGLVFTATALQSAPLFWLGMLAILLFSIKLDLFPIGHIVTPGAFPEQDWRMYLSADFLHHLALPFLVNTLYQLCFPLLLMRSTMLSTIGEDYIELARMKGLSERRVLFGHAARNALLPLATTLPMILGWAVAGSVVIETVFSWPGLGLLMIEAISRADYPVAQAAFLLIAVLTVLGTFIADLLYGLLDPRIVYA</sequence>
<evidence type="ECO:0000256" key="2">
    <source>
        <dbReference type="ARBA" id="ARBA00022448"/>
    </source>
</evidence>
<gene>
    <name evidence="9" type="ORF">ACFPK2_22695</name>
</gene>
<feature type="transmembrane region" description="Helical" evidence="7">
    <location>
        <begin position="132"/>
        <end position="157"/>
    </location>
</feature>
<evidence type="ECO:0000259" key="8">
    <source>
        <dbReference type="PROSITE" id="PS50928"/>
    </source>
</evidence>
<proteinExistence type="inferred from homology"/>
<organism evidence="9 10">
    <name type="scientific">Bosea minatitlanensis</name>
    <dbReference type="NCBI Taxonomy" id="128782"/>
    <lineage>
        <taxon>Bacteria</taxon>
        <taxon>Pseudomonadati</taxon>
        <taxon>Pseudomonadota</taxon>
        <taxon>Alphaproteobacteria</taxon>
        <taxon>Hyphomicrobiales</taxon>
        <taxon>Boseaceae</taxon>
        <taxon>Bosea</taxon>
    </lineage>
</organism>
<keyword evidence="4 7" id="KW-0812">Transmembrane</keyword>
<dbReference type="SUPFAM" id="SSF161098">
    <property type="entry name" value="MetI-like"/>
    <property type="match status" value="1"/>
</dbReference>
<dbReference type="PROSITE" id="PS50928">
    <property type="entry name" value="ABC_TM1"/>
    <property type="match status" value="1"/>
</dbReference>
<feature type="transmembrane region" description="Helical" evidence="7">
    <location>
        <begin position="95"/>
        <end position="120"/>
    </location>
</feature>
<feature type="transmembrane region" description="Helical" evidence="7">
    <location>
        <begin position="244"/>
        <end position="270"/>
    </location>
</feature>
<dbReference type="Pfam" id="PF19300">
    <property type="entry name" value="BPD_transp_1_N"/>
    <property type="match status" value="1"/>
</dbReference>
<keyword evidence="2 7" id="KW-0813">Transport</keyword>
<protein>
    <submittedName>
        <fullName evidence="9">ABC transporter permease</fullName>
    </submittedName>
</protein>
<comment type="subcellular location">
    <subcellularLocation>
        <location evidence="1 7">Cell membrane</location>
        <topology evidence="1 7">Multi-pass membrane protein</topology>
    </subcellularLocation>
</comment>
<name>A0ABW0F9E5_9HYPH</name>
<feature type="transmembrane region" description="Helical" evidence="7">
    <location>
        <begin position="290"/>
        <end position="316"/>
    </location>
</feature>
<keyword evidence="6 7" id="KW-0472">Membrane</keyword>
<dbReference type="EMBL" id="JBHSLI010000016">
    <property type="protein sequence ID" value="MFC5295807.1"/>
    <property type="molecule type" value="Genomic_DNA"/>
</dbReference>
<keyword evidence="3" id="KW-1003">Cell membrane</keyword>
<accession>A0ABW0F9E5</accession>
<reference evidence="10" key="1">
    <citation type="journal article" date="2019" name="Int. J. Syst. Evol. Microbiol.">
        <title>The Global Catalogue of Microorganisms (GCM) 10K type strain sequencing project: providing services to taxonomists for standard genome sequencing and annotation.</title>
        <authorList>
            <consortium name="The Broad Institute Genomics Platform"/>
            <consortium name="The Broad Institute Genome Sequencing Center for Infectious Disease"/>
            <person name="Wu L."/>
            <person name="Ma J."/>
        </authorList>
    </citation>
    <scope>NUCLEOTIDE SEQUENCE [LARGE SCALE GENOMIC DNA]</scope>
    <source>
        <strain evidence="10">CGMCC 1.15643</strain>
    </source>
</reference>
<dbReference type="PANTHER" id="PTHR43163:SF6">
    <property type="entry name" value="DIPEPTIDE TRANSPORT SYSTEM PERMEASE PROTEIN DPPB-RELATED"/>
    <property type="match status" value="1"/>
</dbReference>
<comment type="caution">
    <text evidence="9">The sequence shown here is derived from an EMBL/GenBank/DDBJ whole genome shotgun (WGS) entry which is preliminary data.</text>
</comment>
<comment type="similarity">
    <text evidence="7">Belongs to the binding-protein-dependent transport system permease family.</text>
</comment>